<dbReference type="AlphaFoldDB" id="K6WI91"/>
<dbReference type="Proteomes" id="UP000008363">
    <property type="component" value="Unassembled WGS sequence"/>
</dbReference>
<comment type="caution">
    <text evidence="1">The sequence shown here is derived from an EMBL/GenBank/DDBJ whole genome shotgun (WGS) entry which is preliminary data.</text>
</comment>
<evidence type="ECO:0000313" key="1">
    <source>
        <dbReference type="EMBL" id="GAB91857.1"/>
    </source>
</evidence>
<gene>
    <name evidence="1" type="ORF">GORHZ_151_00290</name>
</gene>
<proteinExistence type="predicted"/>
<keyword evidence="2" id="KW-1185">Reference proteome</keyword>
<name>K6WI91_9ACTN</name>
<protein>
    <submittedName>
        <fullName evidence="1">Uncharacterized protein</fullName>
    </submittedName>
</protein>
<evidence type="ECO:0000313" key="2">
    <source>
        <dbReference type="Proteomes" id="UP000008363"/>
    </source>
</evidence>
<dbReference type="EMBL" id="BAHC01000151">
    <property type="protein sequence ID" value="GAB91857.1"/>
    <property type="molecule type" value="Genomic_DNA"/>
</dbReference>
<sequence length="65" mass="7144">MLDPASGPITIQTVTKHGGLNTVSEDPFTVWFSRTEYTKTPHGYRGTTYGYGGVPFGHTILTKVR</sequence>
<reference evidence="1 2" key="1">
    <citation type="submission" date="2012-08" db="EMBL/GenBank/DDBJ databases">
        <title>Whole genome shotgun sequence of Gordonia rhizosphera NBRC 16068.</title>
        <authorList>
            <person name="Takarada H."/>
            <person name="Isaki S."/>
            <person name="Hosoyama A."/>
            <person name="Tsuchikane K."/>
            <person name="Katsumata H."/>
            <person name="Baba S."/>
            <person name="Ohji S."/>
            <person name="Yamazaki S."/>
            <person name="Fujita N."/>
        </authorList>
    </citation>
    <scope>NUCLEOTIDE SEQUENCE [LARGE SCALE GENOMIC DNA]</scope>
    <source>
        <strain evidence="1 2">NBRC 16068</strain>
    </source>
</reference>
<accession>K6WI91</accession>
<organism evidence="1 2">
    <name type="scientific">Gordonia rhizosphera NBRC 16068</name>
    <dbReference type="NCBI Taxonomy" id="1108045"/>
    <lineage>
        <taxon>Bacteria</taxon>
        <taxon>Bacillati</taxon>
        <taxon>Actinomycetota</taxon>
        <taxon>Actinomycetes</taxon>
        <taxon>Mycobacteriales</taxon>
        <taxon>Gordoniaceae</taxon>
        <taxon>Gordonia</taxon>
    </lineage>
</organism>